<dbReference type="OrthoDB" id="26910at2157"/>
<evidence type="ECO:0000256" key="4">
    <source>
        <dbReference type="ARBA" id="ARBA00022827"/>
    </source>
</evidence>
<dbReference type="AlphaFoldDB" id="A0A4E0QX69"/>
<sequence length="460" mass="49280">MQNTVLLEKLQEIAGNTRVSTSTANIYCYSCDASQIRGMPDIVIRPDTTEQVSKIVKLAYENDIPVTPRGAGTGLAGGAVPVEGGIVLDMSSMNRILELDLDNLQVVVEPGLIQEKLNARLEPYGFFFPPDPGSSAMCTLGGLIANNGSGMRSVKYGTTRNYVLALEVVLADGTVINTGSKTMKSVAGYSLTDLFVGSEGTLGIITKAILKVRALPGERSVMLASFENPELAGKAVVKVLSSGIIPSACEILDSNIIQAINAYDPGVGLPQAGAILLFEVDGTENSVNEGIRMIEDACRSLAIDIRTAANKEEREEIWAARRLVGAAVSRLDPLRTRVYVGEDIGVPIKEIPRMLHKVREISEEFCLPIMTYGHIGDGNLHTGMCIDMLEDKDWEKLNLAADKIHRTAIAMGGTVTAEHGIGGARAEYLELELGKALDVMIIIKNALDPKGIMNPGKMGV</sequence>
<reference evidence="7 8" key="1">
    <citation type="submission" date="2017-11" db="EMBL/GenBank/DDBJ databases">
        <title>Isolation and Characterization of Methanogenic Archaea from Saline Meromictic Lake at Siberia.</title>
        <authorList>
            <person name="Shen Y."/>
            <person name="Huang H.-H."/>
            <person name="Lai M.-C."/>
            <person name="Chen S.-C."/>
        </authorList>
    </citation>
    <scope>NUCLEOTIDE SEQUENCE [LARGE SCALE GENOMIC DNA]</scope>
    <source>
        <strain evidence="7 8">SY-01</strain>
    </source>
</reference>
<dbReference type="Pfam" id="PF01565">
    <property type="entry name" value="FAD_binding_4"/>
    <property type="match status" value="1"/>
</dbReference>
<dbReference type="InterPro" id="IPR016166">
    <property type="entry name" value="FAD-bd_PCMH"/>
</dbReference>
<dbReference type="InterPro" id="IPR036318">
    <property type="entry name" value="FAD-bd_PCMH-like_sf"/>
</dbReference>
<dbReference type="Gene3D" id="3.30.465.10">
    <property type="match status" value="1"/>
</dbReference>
<evidence type="ECO:0000313" key="7">
    <source>
        <dbReference type="EMBL" id="TGC07223.1"/>
    </source>
</evidence>
<name>A0A4E0QX69_9EURY</name>
<comment type="similarity">
    <text evidence="2">Belongs to the FAD-binding oxidoreductase/transferase type 4 family.</text>
</comment>
<dbReference type="InterPro" id="IPR004113">
    <property type="entry name" value="FAD-bd_oxidored_4_C"/>
</dbReference>
<dbReference type="PANTHER" id="PTHR42934:SF2">
    <property type="entry name" value="GLYCOLATE OXIDASE SUBUNIT GLCD"/>
    <property type="match status" value="1"/>
</dbReference>
<dbReference type="InterPro" id="IPR016164">
    <property type="entry name" value="FAD-linked_Oxase-like_C"/>
</dbReference>
<keyword evidence="4" id="KW-0274">FAD</keyword>
<keyword evidence="8" id="KW-1185">Reference proteome</keyword>
<evidence type="ECO:0000256" key="3">
    <source>
        <dbReference type="ARBA" id="ARBA00022630"/>
    </source>
</evidence>
<dbReference type="InterPro" id="IPR016171">
    <property type="entry name" value="Vanillyl_alc_oxidase_C-sub2"/>
</dbReference>
<comment type="cofactor">
    <cofactor evidence="1">
        <name>FAD</name>
        <dbReference type="ChEBI" id="CHEBI:57692"/>
    </cofactor>
</comment>
<evidence type="ECO:0000313" key="8">
    <source>
        <dbReference type="Proteomes" id="UP000297295"/>
    </source>
</evidence>
<feature type="domain" description="FAD-binding PCMH-type" evidence="6">
    <location>
        <begin position="36"/>
        <end position="215"/>
    </location>
</feature>
<dbReference type="FunFam" id="3.30.465.10:FF:000016">
    <property type="entry name" value="probable D-lactate dehydrogenase, mitochondrial"/>
    <property type="match status" value="1"/>
</dbReference>
<dbReference type="Gene3D" id="1.10.45.10">
    <property type="entry name" value="Vanillyl-alcohol Oxidase, Chain A, domain 4"/>
    <property type="match status" value="1"/>
</dbReference>
<protein>
    <submittedName>
        <fullName evidence="7">FAD-binding protein</fullName>
    </submittedName>
</protein>
<dbReference type="EMBL" id="PGGK01000018">
    <property type="protein sequence ID" value="TGC07223.1"/>
    <property type="molecule type" value="Genomic_DNA"/>
</dbReference>
<dbReference type="InterPro" id="IPR006094">
    <property type="entry name" value="Oxid_FAD_bind_N"/>
</dbReference>
<organism evidence="7 8">
    <name type="scientific">Methanolobus halotolerans</name>
    <dbReference type="NCBI Taxonomy" id="2052935"/>
    <lineage>
        <taxon>Archaea</taxon>
        <taxon>Methanobacteriati</taxon>
        <taxon>Methanobacteriota</taxon>
        <taxon>Stenosarchaea group</taxon>
        <taxon>Methanomicrobia</taxon>
        <taxon>Methanosarcinales</taxon>
        <taxon>Methanosarcinaceae</taxon>
        <taxon>Methanolobus</taxon>
    </lineage>
</organism>
<dbReference type="InterPro" id="IPR016169">
    <property type="entry name" value="FAD-bd_PCMH_sub2"/>
</dbReference>
<evidence type="ECO:0000259" key="6">
    <source>
        <dbReference type="PROSITE" id="PS51387"/>
    </source>
</evidence>
<gene>
    <name evidence="7" type="ORF">CUN85_11790</name>
</gene>
<dbReference type="FunFam" id="3.30.70.2740:FF:000001">
    <property type="entry name" value="D-lactate dehydrogenase mitochondrial"/>
    <property type="match status" value="1"/>
</dbReference>
<evidence type="ECO:0000256" key="5">
    <source>
        <dbReference type="ARBA" id="ARBA00023002"/>
    </source>
</evidence>
<dbReference type="GO" id="GO:0071949">
    <property type="term" value="F:FAD binding"/>
    <property type="evidence" value="ECO:0007669"/>
    <property type="project" value="InterPro"/>
</dbReference>
<evidence type="ECO:0000256" key="2">
    <source>
        <dbReference type="ARBA" id="ARBA00008000"/>
    </source>
</evidence>
<dbReference type="SUPFAM" id="SSF56176">
    <property type="entry name" value="FAD-binding/transporter-associated domain-like"/>
    <property type="match status" value="1"/>
</dbReference>
<dbReference type="Gene3D" id="3.30.70.2740">
    <property type="match status" value="1"/>
</dbReference>
<keyword evidence="3" id="KW-0285">Flavoprotein</keyword>
<dbReference type="InterPro" id="IPR051914">
    <property type="entry name" value="FAD-linked_OxidoTrans_Type4"/>
</dbReference>
<dbReference type="PROSITE" id="PS51387">
    <property type="entry name" value="FAD_PCMH"/>
    <property type="match status" value="1"/>
</dbReference>
<accession>A0A4E0QX69</accession>
<dbReference type="Proteomes" id="UP000297295">
    <property type="component" value="Unassembled WGS sequence"/>
</dbReference>
<dbReference type="Pfam" id="PF02913">
    <property type="entry name" value="FAD-oxidase_C"/>
    <property type="match status" value="1"/>
</dbReference>
<comment type="caution">
    <text evidence="7">The sequence shown here is derived from an EMBL/GenBank/DDBJ whole genome shotgun (WGS) entry which is preliminary data.</text>
</comment>
<dbReference type="SUPFAM" id="SSF55103">
    <property type="entry name" value="FAD-linked oxidases, C-terminal domain"/>
    <property type="match status" value="1"/>
</dbReference>
<dbReference type="PANTHER" id="PTHR42934">
    <property type="entry name" value="GLYCOLATE OXIDASE SUBUNIT GLCD"/>
    <property type="match status" value="1"/>
</dbReference>
<keyword evidence="5" id="KW-0560">Oxidoreductase</keyword>
<dbReference type="FunFam" id="1.10.45.10:FF:000001">
    <property type="entry name" value="D-lactate dehydrogenase mitochondrial"/>
    <property type="match status" value="1"/>
</dbReference>
<dbReference type="RefSeq" id="WP_135390502.1">
    <property type="nucleotide sequence ID" value="NZ_PGGK01000018.1"/>
</dbReference>
<evidence type="ECO:0000256" key="1">
    <source>
        <dbReference type="ARBA" id="ARBA00001974"/>
    </source>
</evidence>
<dbReference type="GO" id="GO:0016491">
    <property type="term" value="F:oxidoreductase activity"/>
    <property type="evidence" value="ECO:0007669"/>
    <property type="project" value="UniProtKB-KW"/>
</dbReference>
<proteinExistence type="inferred from homology"/>